<comment type="caution">
    <text evidence="1">The sequence shown here is derived from an EMBL/GenBank/DDBJ whole genome shotgun (WGS) entry which is preliminary data.</text>
</comment>
<protein>
    <recommendedName>
        <fullName evidence="3">Reverse transcriptase zinc-binding domain-containing protein</fullName>
    </recommendedName>
</protein>
<evidence type="ECO:0000313" key="1">
    <source>
        <dbReference type="EMBL" id="KAH0903998.1"/>
    </source>
</evidence>
<dbReference type="Proteomes" id="UP000824890">
    <property type="component" value="Unassembled WGS sequence"/>
</dbReference>
<evidence type="ECO:0008006" key="3">
    <source>
        <dbReference type="Google" id="ProtNLM"/>
    </source>
</evidence>
<keyword evidence="2" id="KW-1185">Reference proteome</keyword>
<sequence length="112" mass="12873">ILSQTSSCLCSRDPETRDHLLLSCEYNSNILIMVLTGPLQKFLNGSELLAWIRSNQTNNSNASTVSAATMEWKQRLLLWKMVTQAVVFHIWKQHNNVFTTTPHLPLQLFSHY</sequence>
<accession>A0ABQ8BI58</accession>
<evidence type="ECO:0000313" key="2">
    <source>
        <dbReference type="Proteomes" id="UP000824890"/>
    </source>
</evidence>
<reference evidence="1 2" key="1">
    <citation type="submission" date="2021-05" db="EMBL/GenBank/DDBJ databases">
        <title>Genome Assembly of Synthetic Allotetraploid Brassica napus Reveals Homoeologous Exchanges between Subgenomes.</title>
        <authorList>
            <person name="Davis J.T."/>
        </authorList>
    </citation>
    <scope>NUCLEOTIDE SEQUENCE [LARGE SCALE GENOMIC DNA]</scope>
    <source>
        <strain evidence="2">cv. Da-Ae</strain>
        <tissue evidence="1">Seedling</tissue>
    </source>
</reference>
<dbReference type="EMBL" id="JAGKQM010000011">
    <property type="protein sequence ID" value="KAH0903998.1"/>
    <property type="molecule type" value="Genomic_DNA"/>
</dbReference>
<proteinExistence type="predicted"/>
<name>A0ABQ8BI58_BRANA</name>
<gene>
    <name evidence="1" type="ORF">HID58_043501</name>
</gene>
<organism evidence="1 2">
    <name type="scientific">Brassica napus</name>
    <name type="common">Rape</name>
    <dbReference type="NCBI Taxonomy" id="3708"/>
    <lineage>
        <taxon>Eukaryota</taxon>
        <taxon>Viridiplantae</taxon>
        <taxon>Streptophyta</taxon>
        <taxon>Embryophyta</taxon>
        <taxon>Tracheophyta</taxon>
        <taxon>Spermatophyta</taxon>
        <taxon>Magnoliopsida</taxon>
        <taxon>eudicotyledons</taxon>
        <taxon>Gunneridae</taxon>
        <taxon>Pentapetalae</taxon>
        <taxon>rosids</taxon>
        <taxon>malvids</taxon>
        <taxon>Brassicales</taxon>
        <taxon>Brassicaceae</taxon>
        <taxon>Brassiceae</taxon>
        <taxon>Brassica</taxon>
    </lineage>
</organism>
<feature type="non-terminal residue" evidence="1">
    <location>
        <position position="1"/>
    </location>
</feature>